<dbReference type="InterPro" id="IPR022973">
    <property type="entry name" value="Ribosomal_uL10_bac"/>
</dbReference>
<dbReference type="GO" id="GO:0006412">
    <property type="term" value="P:translation"/>
    <property type="evidence" value="ECO:0007669"/>
    <property type="project" value="UniProtKB-UniRule"/>
</dbReference>
<name>A0A1I6EHW4_9FIRM</name>
<dbReference type="GO" id="GO:0015934">
    <property type="term" value="C:large ribosomal subunit"/>
    <property type="evidence" value="ECO:0007669"/>
    <property type="project" value="InterPro"/>
</dbReference>
<dbReference type="CDD" id="cd05797">
    <property type="entry name" value="Ribosomal_L10"/>
    <property type="match status" value="1"/>
</dbReference>
<dbReference type="InterPro" id="IPR043141">
    <property type="entry name" value="Ribosomal_uL10-like_sf"/>
</dbReference>
<keyword evidence="5" id="KW-0699">rRNA-binding</keyword>
<dbReference type="SUPFAM" id="SSF160369">
    <property type="entry name" value="Ribosomal protein L10-like"/>
    <property type="match status" value="1"/>
</dbReference>
<dbReference type="InterPro" id="IPR002363">
    <property type="entry name" value="Ribosomal_uL10_CS_bac"/>
</dbReference>
<sequence>MPITKQQKEQMLEMLKEKMGSSQLIVLADYRGVNVDAMTKLRRKMRESGSEMKVAKNTITKIAARELGLEGVDPYLEGPIALAFGFEDPVAPAKIMNEFIKEQKKMEIKCGILEGKIIDAAQVKALANLPSREVLLAKVLGGMQAPMYGFAGALQGLLRNLVYVLEAVREKKAGETA</sequence>
<dbReference type="Gene3D" id="3.30.70.1730">
    <property type="match status" value="1"/>
</dbReference>
<reference evidence="7" key="1">
    <citation type="submission" date="2016-10" db="EMBL/GenBank/DDBJ databases">
        <authorList>
            <person name="Varghese N."/>
            <person name="Submissions S."/>
        </authorList>
    </citation>
    <scope>NUCLEOTIDE SEQUENCE [LARGE SCALE GENOMIC DNA]</scope>
    <source>
        <strain evidence="7">DSM 3669</strain>
    </source>
</reference>
<evidence type="ECO:0000313" key="6">
    <source>
        <dbReference type="EMBL" id="SFR17118.1"/>
    </source>
</evidence>
<dbReference type="PROSITE" id="PS01109">
    <property type="entry name" value="RIBOSOMAL_L10"/>
    <property type="match status" value="1"/>
</dbReference>
<dbReference type="GO" id="GO:0070180">
    <property type="term" value="F:large ribosomal subunit rRNA binding"/>
    <property type="evidence" value="ECO:0007669"/>
    <property type="project" value="UniProtKB-UniRule"/>
</dbReference>
<organism evidence="6 7">
    <name type="scientific">Desulfoscipio geothermicus DSM 3669</name>
    <dbReference type="NCBI Taxonomy" id="1121426"/>
    <lineage>
        <taxon>Bacteria</taxon>
        <taxon>Bacillati</taxon>
        <taxon>Bacillota</taxon>
        <taxon>Clostridia</taxon>
        <taxon>Eubacteriales</taxon>
        <taxon>Desulfallaceae</taxon>
        <taxon>Desulfoscipio</taxon>
    </lineage>
</organism>
<evidence type="ECO:0000256" key="3">
    <source>
        <dbReference type="ARBA" id="ARBA00023274"/>
    </source>
</evidence>
<protein>
    <recommendedName>
        <fullName evidence="4 5">Large ribosomal subunit protein uL10</fullName>
    </recommendedName>
</protein>
<dbReference type="NCBIfam" id="NF000955">
    <property type="entry name" value="PRK00099.1-1"/>
    <property type="match status" value="1"/>
</dbReference>
<proteinExistence type="inferred from homology"/>
<comment type="similarity">
    <text evidence="1 5">Belongs to the universal ribosomal protein uL10 family.</text>
</comment>
<evidence type="ECO:0000256" key="4">
    <source>
        <dbReference type="ARBA" id="ARBA00035202"/>
    </source>
</evidence>
<keyword evidence="3 5" id="KW-0687">Ribonucleoprotein</keyword>
<evidence type="ECO:0000313" key="7">
    <source>
        <dbReference type="Proteomes" id="UP000199584"/>
    </source>
</evidence>
<dbReference type="Gene3D" id="6.10.250.290">
    <property type="match status" value="1"/>
</dbReference>
<dbReference type="InterPro" id="IPR047865">
    <property type="entry name" value="Ribosomal_uL10_bac_type"/>
</dbReference>
<evidence type="ECO:0000256" key="5">
    <source>
        <dbReference type="HAMAP-Rule" id="MF_00362"/>
    </source>
</evidence>
<dbReference type="RefSeq" id="WP_092487564.1">
    <property type="nucleotide sequence ID" value="NZ_FOYM01000044.1"/>
</dbReference>
<dbReference type="OrthoDB" id="9808307at2"/>
<dbReference type="AlphaFoldDB" id="A0A1I6EHW4"/>
<keyword evidence="7" id="KW-1185">Reference proteome</keyword>
<dbReference type="EMBL" id="FOYM01000044">
    <property type="protein sequence ID" value="SFR17118.1"/>
    <property type="molecule type" value="Genomic_DNA"/>
</dbReference>
<keyword evidence="5" id="KW-0694">RNA-binding</keyword>
<gene>
    <name evidence="5" type="primary">rplJ</name>
    <name evidence="6" type="ORF">SAMN05660706_1449</name>
</gene>
<dbReference type="InterPro" id="IPR001790">
    <property type="entry name" value="Ribosomal_uL10"/>
</dbReference>
<comment type="function">
    <text evidence="5">Forms part of the ribosomal stalk, playing a central role in the interaction of the ribosome with GTP-bound translation factors.</text>
</comment>
<dbReference type="GO" id="GO:0003735">
    <property type="term" value="F:structural constituent of ribosome"/>
    <property type="evidence" value="ECO:0007669"/>
    <property type="project" value="InterPro"/>
</dbReference>
<dbReference type="PANTHER" id="PTHR11560">
    <property type="entry name" value="39S RIBOSOMAL PROTEIN L10, MITOCHONDRIAL"/>
    <property type="match status" value="1"/>
</dbReference>
<comment type="subunit">
    <text evidence="5">Part of the ribosomal stalk of the 50S ribosomal subunit. The N-terminus interacts with L11 and the large rRNA to form the base of the stalk. The C-terminus forms an elongated spine to which L12 dimers bind in a sequential fashion forming a multimeric L10(L12)X complex.</text>
</comment>
<accession>A0A1I6EHW4</accession>
<dbReference type="STRING" id="39060.SAMN05660706_1449"/>
<evidence type="ECO:0000256" key="1">
    <source>
        <dbReference type="ARBA" id="ARBA00008889"/>
    </source>
</evidence>
<evidence type="ECO:0000256" key="2">
    <source>
        <dbReference type="ARBA" id="ARBA00022980"/>
    </source>
</evidence>
<keyword evidence="2 5" id="KW-0689">Ribosomal protein</keyword>
<dbReference type="HAMAP" id="MF_00362">
    <property type="entry name" value="Ribosomal_uL10"/>
    <property type="match status" value="1"/>
</dbReference>
<dbReference type="Pfam" id="PF00466">
    <property type="entry name" value="Ribosomal_L10"/>
    <property type="match status" value="1"/>
</dbReference>
<dbReference type="Proteomes" id="UP000199584">
    <property type="component" value="Unassembled WGS sequence"/>
</dbReference>